<feature type="transmembrane region" description="Helical" evidence="2">
    <location>
        <begin position="213"/>
        <end position="237"/>
    </location>
</feature>
<dbReference type="Proteomes" id="UP001501676">
    <property type="component" value="Unassembled WGS sequence"/>
</dbReference>
<keyword evidence="4" id="KW-1185">Reference proteome</keyword>
<evidence type="ECO:0000256" key="2">
    <source>
        <dbReference type="SAM" id="Phobius"/>
    </source>
</evidence>
<evidence type="ECO:0000313" key="4">
    <source>
        <dbReference type="Proteomes" id="UP001501676"/>
    </source>
</evidence>
<evidence type="ECO:0000313" key="3">
    <source>
        <dbReference type="EMBL" id="GAA3395782.1"/>
    </source>
</evidence>
<gene>
    <name evidence="3" type="ORF">GCM10020369_70100</name>
</gene>
<reference evidence="4" key="1">
    <citation type="journal article" date="2019" name="Int. J. Syst. Evol. Microbiol.">
        <title>The Global Catalogue of Microorganisms (GCM) 10K type strain sequencing project: providing services to taxonomists for standard genome sequencing and annotation.</title>
        <authorList>
            <consortium name="The Broad Institute Genomics Platform"/>
            <consortium name="The Broad Institute Genome Sequencing Center for Infectious Disease"/>
            <person name="Wu L."/>
            <person name="Ma J."/>
        </authorList>
    </citation>
    <scope>NUCLEOTIDE SEQUENCE [LARGE SCALE GENOMIC DNA]</scope>
    <source>
        <strain evidence="4">JCM 9458</strain>
    </source>
</reference>
<name>A0ABP6TA67_9ACTN</name>
<feature type="transmembrane region" description="Helical" evidence="2">
    <location>
        <begin position="87"/>
        <end position="107"/>
    </location>
</feature>
<evidence type="ECO:0008006" key="5">
    <source>
        <dbReference type="Google" id="ProtNLM"/>
    </source>
</evidence>
<feature type="transmembrane region" description="Helical" evidence="2">
    <location>
        <begin position="12"/>
        <end position="34"/>
    </location>
</feature>
<feature type="transmembrane region" description="Helical" evidence="2">
    <location>
        <begin position="168"/>
        <end position="193"/>
    </location>
</feature>
<feature type="compositionally biased region" description="Low complexity" evidence="1">
    <location>
        <begin position="322"/>
        <end position="331"/>
    </location>
</feature>
<feature type="transmembrane region" description="Helical" evidence="2">
    <location>
        <begin position="290"/>
        <end position="310"/>
    </location>
</feature>
<feature type="transmembrane region" description="Helical" evidence="2">
    <location>
        <begin position="249"/>
        <end position="270"/>
    </location>
</feature>
<feature type="region of interest" description="Disordered" evidence="1">
    <location>
        <begin position="321"/>
        <end position="360"/>
    </location>
</feature>
<proteinExistence type="predicted"/>
<feature type="transmembrane region" description="Helical" evidence="2">
    <location>
        <begin position="54"/>
        <end position="75"/>
    </location>
</feature>
<protein>
    <recommendedName>
        <fullName evidence="5">Integral membrane protein</fullName>
    </recommendedName>
</protein>
<comment type="caution">
    <text evidence="3">The sequence shown here is derived from an EMBL/GenBank/DDBJ whole genome shotgun (WGS) entry which is preliminary data.</text>
</comment>
<keyword evidence="2" id="KW-1133">Transmembrane helix</keyword>
<sequence length="360" mass="37384">MRVSELPVRPFSVRLAVVASYVSAATGLVAYLAYFALLVVRAGEDGEFELSAGVYPLILLAPVPVAIGRLLVVAADGKPTAHTVARVLVSGWVFVQFVLVVTAIAAFTDDGGAPAVRAMNLPIAVVLFLHVLAQFGALIALVLPDARRYRNARIEARPAPSLTAGRRWIIVAIVLFAFGIVLGGVQAGVWAAIRSGAKAFAAGYYGGVDDEATMLLIYGVVAAVGGLVFVGGTALALPGWNWARRLVFFFGRWGVVTATVLLGVALLTYYDSMELYLDEDATLNAMGQAFLALGFVQTVLFSVAVALVGSESATAWVKRKAGGSPSAPGAAATGGAGVPAFAGQLPPQPSPGYPGAWPQR</sequence>
<keyword evidence="2" id="KW-0812">Transmembrane</keyword>
<accession>A0ABP6TA67</accession>
<dbReference type="EMBL" id="BAAAYN010000050">
    <property type="protein sequence ID" value="GAA3395782.1"/>
    <property type="molecule type" value="Genomic_DNA"/>
</dbReference>
<evidence type="ECO:0000256" key="1">
    <source>
        <dbReference type="SAM" id="MobiDB-lite"/>
    </source>
</evidence>
<keyword evidence="2" id="KW-0472">Membrane</keyword>
<feature type="transmembrane region" description="Helical" evidence="2">
    <location>
        <begin position="119"/>
        <end position="143"/>
    </location>
</feature>
<organism evidence="3 4">
    <name type="scientific">Cryptosporangium minutisporangium</name>
    <dbReference type="NCBI Taxonomy" id="113569"/>
    <lineage>
        <taxon>Bacteria</taxon>
        <taxon>Bacillati</taxon>
        <taxon>Actinomycetota</taxon>
        <taxon>Actinomycetes</taxon>
        <taxon>Cryptosporangiales</taxon>
        <taxon>Cryptosporangiaceae</taxon>
        <taxon>Cryptosporangium</taxon>
    </lineage>
</organism>